<organism evidence="1 2">
    <name type="scientific">Mycena sanguinolenta</name>
    <dbReference type="NCBI Taxonomy" id="230812"/>
    <lineage>
        <taxon>Eukaryota</taxon>
        <taxon>Fungi</taxon>
        <taxon>Dikarya</taxon>
        <taxon>Basidiomycota</taxon>
        <taxon>Agaricomycotina</taxon>
        <taxon>Agaricomycetes</taxon>
        <taxon>Agaricomycetidae</taxon>
        <taxon>Agaricales</taxon>
        <taxon>Marasmiineae</taxon>
        <taxon>Mycenaceae</taxon>
        <taxon>Mycena</taxon>
    </lineage>
</organism>
<proteinExistence type="predicted"/>
<evidence type="ECO:0000313" key="1">
    <source>
        <dbReference type="EMBL" id="KAF7376645.1"/>
    </source>
</evidence>
<gene>
    <name evidence="1" type="ORF">MSAN_00081300</name>
</gene>
<dbReference type="EMBL" id="JACAZH010000001">
    <property type="protein sequence ID" value="KAF7376645.1"/>
    <property type="molecule type" value="Genomic_DNA"/>
</dbReference>
<reference evidence="1" key="1">
    <citation type="submission" date="2020-05" db="EMBL/GenBank/DDBJ databases">
        <title>Mycena genomes resolve the evolution of fungal bioluminescence.</title>
        <authorList>
            <person name="Tsai I.J."/>
        </authorList>
    </citation>
    <scope>NUCLEOTIDE SEQUENCE</scope>
    <source>
        <strain evidence="1">160909Yilan</strain>
    </source>
</reference>
<dbReference type="AlphaFoldDB" id="A0A8H7DJL8"/>
<accession>A0A8H7DJL8</accession>
<dbReference type="Proteomes" id="UP000623467">
    <property type="component" value="Unassembled WGS sequence"/>
</dbReference>
<comment type="caution">
    <text evidence="1">The sequence shown here is derived from an EMBL/GenBank/DDBJ whole genome shotgun (WGS) entry which is preliminary data.</text>
</comment>
<sequence>MSSSEIDFINAIKAKAGFALEAVDTANANAQCEIISDVDRLKICIGYVALLGEDFDIPTANKLVTEYVDYLQELHRFENDVKAFCDAVEASCREAIKVKQAALESQQEPTTENSL</sequence>
<name>A0A8H7DJL8_9AGAR</name>
<keyword evidence="2" id="KW-1185">Reference proteome</keyword>
<dbReference type="OrthoDB" id="3117065at2759"/>
<protein>
    <submittedName>
        <fullName evidence="1">Uncharacterized protein</fullName>
    </submittedName>
</protein>
<evidence type="ECO:0000313" key="2">
    <source>
        <dbReference type="Proteomes" id="UP000623467"/>
    </source>
</evidence>